<protein>
    <submittedName>
        <fullName evidence="3">Helix-turn-helix transcriptional regulator</fullName>
    </submittedName>
</protein>
<dbReference type="Gene3D" id="1.10.260.40">
    <property type="entry name" value="lambda repressor-like DNA-binding domains"/>
    <property type="match status" value="1"/>
</dbReference>
<proteinExistence type="predicted"/>
<dbReference type="PANTHER" id="PTHR46797">
    <property type="entry name" value="HTH-TYPE TRANSCRIPTIONAL REGULATOR"/>
    <property type="match status" value="1"/>
</dbReference>
<dbReference type="PANTHER" id="PTHR46797:SF1">
    <property type="entry name" value="METHYLPHOSPHONATE SYNTHASE"/>
    <property type="match status" value="1"/>
</dbReference>
<dbReference type="Pfam" id="PF01381">
    <property type="entry name" value="HTH_3"/>
    <property type="match status" value="1"/>
</dbReference>
<dbReference type="InterPro" id="IPR050807">
    <property type="entry name" value="TransReg_Diox_bact_type"/>
</dbReference>
<dbReference type="InterPro" id="IPR010982">
    <property type="entry name" value="Lambda_DNA-bd_dom_sf"/>
</dbReference>
<evidence type="ECO:0000256" key="1">
    <source>
        <dbReference type="ARBA" id="ARBA00023125"/>
    </source>
</evidence>
<dbReference type="EMBL" id="JAFKCU010000008">
    <property type="protein sequence ID" value="MBN7818065.1"/>
    <property type="molecule type" value="Genomic_DNA"/>
</dbReference>
<gene>
    <name evidence="3" type="ORF">J0A69_21680</name>
</gene>
<comment type="caution">
    <text evidence="3">The sequence shown here is derived from an EMBL/GenBank/DDBJ whole genome shotgun (WGS) entry which is preliminary data.</text>
</comment>
<organism evidence="3 4">
    <name type="scientific">Algoriphagus pacificus</name>
    <dbReference type="NCBI Taxonomy" id="2811234"/>
    <lineage>
        <taxon>Bacteria</taxon>
        <taxon>Pseudomonadati</taxon>
        <taxon>Bacteroidota</taxon>
        <taxon>Cytophagia</taxon>
        <taxon>Cytophagales</taxon>
        <taxon>Cyclobacteriaceae</taxon>
        <taxon>Algoriphagus</taxon>
    </lineage>
</organism>
<dbReference type="InterPro" id="IPR001387">
    <property type="entry name" value="Cro/C1-type_HTH"/>
</dbReference>
<feature type="domain" description="HTH cro/C1-type" evidence="2">
    <location>
        <begin position="8"/>
        <end position="63"/>
    </location>
</feature>
<dbReference type="RefSeq" id="WP_206588729.1">
    <property type="nucleotide sequence ID" value="NZ_JAFKCU010000008.1"/>
</dbReference>
<keyword evidence="1" id="KW-0238">DNA-binding</keyword>
<dbReference type="CDD" id="cd00093">
    <property type="entry name" value="HTH_XRE"/>
    <property type="match status" value="1"/>
</dbReference>
<dbReference type="Proteomes" id="UP000664480">
    <property type="component" value="Unassembled WGS sequence"/>
</dbReference>
<accession>A0ABS3CP86</accession>
<keyword evidence="4" id="KW-1185">Reference proteome</keyword>
<evidence type="ECO:0000259" key="2">
    <source>
        <dbReference type="PROSITE" id="PS50943"/>
    </source>
</evidence>
<dbReference type="PROSITE" id="PS50943">
    <property type="entry name" value="HTH_CROC1"/>
    <property type="match status" value="1"/>
</dbReference>
<name>A0ABS3CP86_9BACT</name>
<reference evidence="3 4" key="1">
    <citation type="submission" date="2021-03" db="EMBL/GenBank/DDBJ databases">
        <title>novel species isolated from a fishpond in China.</title>
        <authorList>
            <person name="Lu H."/>
            <person name="Cai Z."/>
        </authorList>
    </citation>
    <scope>NUCLEOTIDE SEQUENCE [LARGE SCALE GENOMIC DNA]</scope>
    <source>
        <strain evidence="3 4">YJ13C</strain>
    </source>
</reference>
<dbReference type="SMART" id="SM00530">
    <property type="entry name" value="HTH_XRE"/>
    <property type="match status" value="1"/>
</dbReference>
<sequence length="111" mass="12815">MENYGEYFKALRESKQLTLREVEKATYVSNAYLSQLESGKIKQPSPLTLHKLASFYGVSYEVLMEKVGYPVPQKEERLAKSGAAAYRIGEITEDEEVELLNYLKFIRSRKK</sequence>
<evidence type="ECO:0000313" key="4">
    <source>
        <dbReference type="Proteomes" id="UP000664480"/>
    </source>
</evidence>
<dbReference type="SUPFAM" id="SSF47413">
    <property type="entry name" value="lambda repressor-like DNA-binding domains"/>
    <property type="match status" value="1"/>
</dbReference>
<evidence type="ECO:0000313" key="3">
    <source>
        <dbReference type="EMBL" id="MBN7818065.1"/>
    </source>
</evidence>